<feature type="region of interest" description="Disordered" evidence="1">
    <location>
        <begin position="37"/>
        <end position="75"/>
    </location>
</feature>
<sequence>MARVVRVQRRGQPATPSPAAGRVRTRAECEVSPLFELTSADGGEAEPDAAPLALRAPRIQRPRPRGRRQSGASAVPLRNVLPRTYDAVNELLFALSERHPLSIRPGKQDWLVDGSANVRIPHTGLSTRDAYRVLLEEWGARQRGSLFSRSNNIAIRLLYFSSPLYENRADLEPLAARAPPGDTSAPFSKKLFSF</sequence>
<dbReference type="PaxDb" id="2903-EOD12029"/>
<dbReference type="HOGENOM" id="CLU_1444560_0_0_1"/>
<dbReference type="EnsemblProtists" id="EOD12029">
    <property type="protein sequence ID" value="EOD12029"/>
    <property type="gene ID" value="EMIHUDRAFT_446010"/>
</dbReference>
<reference evidence="2" key="2">
    <citation type="submission" date="2024-10" db="UniProtKB">
        <authorList>
            <consortium name="EnsemblProtists"/>
        </authorList>
    </citation>
    <scope>IDENTIFICATION</scope>
</reference>
<dbReference type="KEGG" id="ehx:EMIHUDRAFT_446010"/>
<evidence type="ECO:0000256" key="1">
    <source>
        <dbReference type="SAM" id="MobiDB-lite"/>
    </source>
</evidence>
<dbReference type="RefSeq" id="XP_005764458.1">
    <property type="nucleotide sequence ID" value="XM_005764401.1"/>
</dbReference>
<feature type="region of interest" description="Disordered" evidence="1">
    <location>
        <begin position="1"/>
        <end position="25"/>
    </location>
</feature>
<dbReference type="GeneID" id="17258182"/>
<evidence type="ECO:0000313" key="2">
    <source>
        <dbReference type="EnsemblProtists" id="EOD12029"/>
    </source>
</evidence>
<proteinExistence type="predicted"/>
<evidence type="ECO:0000313" key="3">
    <source>
        <dbReference type="Proteomes" id="UP000013827"/>
    </source>
</evidence>
<dbReference type="Proteomes" id="UP000013827">
    <property type="component" value="Unassembled WGS sequence"/>
</dbReference>
<organism evidence="2 3">
    <name type="scientific">Emiliania huxleyi (strain CCMP1516)</name>
    <dbReference type="NCBI Taxonomy" id="280463"/>
    <lineage>
        <taxon>Eukaryota</taxon>
        <taxon>Haptista</taxon>
        <taxon>Haptophyta</taxon>
        <taxon>Prymnesiophyceae</taxon>
        <taxon>Isochrysidales</taxon>
        <taxon>Noelaerhabdaceae</taxon>
        <taxon>Emiliania</taxon>
    </lineage>
</organism>
<keyword evidence="3" id="KW-1185">Reference proteome</keyword>
<dbReference type="AlphaFoldDB" id="A0A0D3IL94"/>
<feature type="compositionally biased region" description="Low complexity" evidence="1">
    <location>
        <begin position="48"/>
        <end position="57"/>
    </location>
</feature>
<name>A0A0D3IL94_EMIH1</name>
<accession>A0A0D3IL94</accession>
<protein>
    <submittedName>
        <fullName evidence="2">Uncharacterized protein</fullName>
    </submittedName>
</protein>
<reference evidence="3" key="1">
    <citation type="journal article" date="2013" name="Nature">
        <title>Pan genome of the phytoplankton Emiliania underpins its global distribution.</title>
        <authorList>
            <person name="Read B.A."/>
            <person name="Kegel J."/>
            <person name="Klute M.J."/>
            <person name="Kuo A."/>
            <person name="Lefebvre S.C."/>
            <person name="Maumus F."/>
            <person name="Mayer C."/>
            <person name="Miller J."/>
            <person name="Monier A."/>
            <person name="Salamov A."/>
            <person name="Young J."/>
            <person name="Aguilar M."/>
            <person name="Claverie J.M."/>
            <person name="Frickenhaus S."/>
            <person name="Gonzalez K."/>
            <person name="Herman E.K."/>
            <person name="Lin Y.C."/>
            <person name="Napier J."/>
            <person name="Ogata H."/>
            <person name="Sarno A.F."/>
            <person name="Shmutz J."/>
            <person name="Schroeder D."/>
            <person name="de Vargas C."/>
            <person name="Verret F."/>
            <person name="von Dassow P."/>
            <person name="Valentin K."/>
            <person name="Van de Peer Y."/>
            <person name="Wheeler G."/>
            <person name="Dacks J.B."/>
            <person name="Delwiche C.F."/>
            <person name="Dyhrman S.T."/>
            <person name="Glockner G."/>
            <person name="John U."/>
            <person name="Richards T."/>
            <person name="Worden A.Z."/>
            <person name="Zhang X."/>
            <person name="Grigoriev I.V."/>
            <person name="Allen A.E."/>
            <person name="Bidle K."/>
            <person name="Borodovsky M."/>
            <person name="Bowler C."/>
            <person name="Brownlee C."/>
            <person name="Cock J.M."/>
            <person name="Elias M."/>
            <person name="Gladyshev V.N."/>
            <person name="Groth M."/>
            <person name="Guda C."/>
            <person name="Hadaegh A."/>
            <person name="Iglesias-Rodriguez M.D."/>
            <person name="Jenkins J."/>
            <person name="Jones B.M."/>
            <person name="Lawson T."/>
            <person name="Leese F."/>
            <person name="Lindquist E."/>
            <person name="Lobanov A."/>
            <person name="Lomsadze A."/>
            <person name="Malik S.B."/>
            <person name="Marsh M.E."/>
            <person name="Mackinder L."/>
            <person name="Mock T."/>
            <person name="Mueller-Roeber B."/>
            <person name="Pagarete A."/>
            <person name="Parker M."/>
            <person name="Probert I."/>
            <person name="Quesneville H."/>
            <person name="Raines C."/>
            <person name="Rensing S.A."/>
            <person name="Riano-Pachon D.M."/>
            <person name="Richier S."/>
            <person name="Rokitta S."/>
            <person name="Shiraiwa Y."/>
            <person name="Soanes D.M."/>
            <person name="van der Giezen M."/>
            <person name="Wahlund T.M."/>
            <person name="Williams B."/>
            <person name="Wilson W."/>
            <person name="Wolfe G."/>
            <person name="Wurch L.L."/>
        </authorList>
    </citation>
    <scope>NUCLEOTIDE SEQUENCE</scope>
</reference>
<feature type="compositionally biased region" description="Basic residues" evidence="1">
    <location>
        <begin position="58"/>
        <end position="68"/>
    </location>
</feature>